<reference evidence="1 2" key="1">
    <citation type="submission" date="2021-12" db="EMBL/GenBank/DDBJ databases">
        <title>Genome sequencing of bacteria with rrn-lacking chromosome and rrn-plasmid.</title>
        <authorList>
            <person name="Anda M."/>
            <person name="Iwasaki W."/>
        </authorList>
    </citation>
    <scope>NUCLEOTIDE SEQUENCE [LARGE SCALE GENOMIC DNA]</scope>
    <source>
        <strain evidence="1 2">NBRC 101262</strain>
    </source>
</reference>
<dbReference type="InterPro" id="IPR059226">
    <property type="entry name" value="Choice_anch_Q_dom"/>
</dbReference>
<name>A0ABM7VBY9_9BACT</name>
<protein>
    <submittedName>
        <fullName evidence="1">Uncharacterized protein</fullName>
    </submittedName>
</protein>
<keyword evidence="2" id="KW-1185">Reference proteome</keyword>
<organism evidence="1 2">
    <name type="scientific">Persicobacter psychrovividus</name>
    <dbReference type="NCBI Taxonomy" id="387638"/>
    <lineage>
        <taxon>Bacteria</taxon>
        <taxon>Pseudomonadati</taxon>
        <taxon>Bacteroidota</taxon>
        <taxon>Cytophagia</taxon>
        <taxon>Cytophagales</taxon>
        <taxon>Persicobacteraceae</taxon>
        <taxon>Persicobacter</taxon>
    </lineage>
</organism>
<evidence type="ECO:0000313" key="1">
    <source>
        <dbReference type="EMBL" id="BDC98241.1"/>
    </source>
</evidence>
<dbReference type="Proteomes" id="UP001354989">
    <property type="component" value="Chromosome"/>
</dbReference>
<proteinExistence type="predicted"/>
<accession>A0ABM7VBY9</accession>
<sequence>MEGSPVLDQGVDLAFKIKKDFLRKARVKGSAIDIGAIEGEEYITAFNDLSNSNTQWFISPQSEISWLSTAGSFSVMIFDQQGNEVFASSALEGQTHASGLNNFL</sequence>
<gene>
    <name evidence="1" type="ORF">PEPS_05220</name>
</gene>
<dbReference type="NCBIfam" id="NF041518">
    <property type="entry name" value="choice_anch_Q"/>
    <property type="match status" value="1"/>
</dbReference>
<dbReference type="EMBL" id="AP025292">
    <property type="protein sequence ID" value="BDC98241.1"/>
    <property type="molecule type" value="Genomic_DNA"/>
</dbReference>
<evidence type="ECO:0000313" key="2">
    <source>
        <dbReference type="Proteomes" id="UP001354989"/>
    </source>
</evidence>